<accession>A0A1A7YL05</accession>
<dbReference type="EMBL" id="HADX01008592">
    <property type="protein sequence ID" value="SBP30824.1"/>
    <property type="molecule type" value="Transcribed_RNA"/>
</dbReference>
<gene>
    <name evidence="1" type="primary">Nfu_g_1_023839</name>
</gene>
<feature type="non-terminal residue" evidence="1">
    <location>
        <position position="31"/>
    </location>
</feature>
<reference evidence="1" key="2">
    <citation type="submission" date="2016-06" db="EMBL/GenBank/DDBJ databases">
        <title>The genome of a short-lived fish provides insights into sex chromosome evolution and the genetic control of aging.</title>
        <authorList>
            <person name="Reichwald K."/>
            <person name="Felder M."/>
            <person name="Petzold A."/>
            <person name="Koch P."/>
            <person name="Groth M."/>
            <person name="Platzer M."/>
        </authorList>
    </citation>
    <scope>NUCLEOTIDE SEQUENCE</scope>
    <source>
        <tissue evidence="1">Brain</tissue>
    </source>
</reference>
<organism evidence="1">
    <name type="scientific">Iconisemion striatum</name>
    <dbReference type="NCBI Taxonomy" id="60296"/>
    <lineage>
        <taxon>Eukaryota</taxon>
        <taxon>Metazoa</taxon>
        <taxon>Chordata</taxon>
        <taxon>Craniata</taxon>
        <taxon>Vertebrata</taxon>
        <taxon>Euteleostomi</taxon>
        <taxon>Actinopterygii</taxon>
        <taxon>Neopterygii</taxon>
        <taxon>Teleostei</taxon>
        <taxon>Neoteleostei</taxon>
        <taxon>Acanthomorphata</taxon>
        <taxon>Ovalentaria</taxon>
        <taxon>Atherinomorphae</taxon>
        <taxon>Cyprinodontiformes</taxon>
        <taxon>Nothobranchiidae</taxon>
        <taxon>Iconisemion</taxon>
    </lineage>
</organism>
<sequence length="31" mass="3604">LNPCMGRNMLTPIMHREKRVNLTIAWGEHAN</sequence>
<protein>
    <submittedName>
        <fullName evidence="1">Uncharacterized protein</fullName>
    </submittedName>
</protein>
<name>A0A1A7YL05_9TELE</name>
<dbReference type="AlphaFoldDB" id="A0A1A7YL05"/>
<evidence type="ECO:0000313" key="1">
    <source>
        <dbReference type="EMBL" id="SBP30824.1"/>
    </source>
</evidence>
<reference evidence="1" key="1">
    <citation type="submission" date="2016-05" db="EMBL/GenBank/DDBJ databases">
        <authorList>
            <person name="Lavstsen T."/>
            <person name="Jespersen J.S."/>
        </authorList>
    </citation>
    <scope>NUCLEOTIDE SEQUENCE</scope>
    <source>
        <tissue evidence="1">Brain</tissue>
    </source>
</reference>
<feature type="non-terminal residue" evidence="1">
    <location>
        <position position="1"/>
    </location>
</feature>
<proteinExistence type="predicted"/>